<evidence type="ECO:0000256" key="6">
    <source>
        <dbReference type="ARBA" id="ARBA00023136"/>
    </source>
</evidence>
<gene>
    <name evidence="9" type="primary">ssuC_1</name>
    <name evidence="9" type="ORF">LEUCIP111803_01273</name>
</gene>
<evidence type="ECO:0000313" key="10">
    <source>
        <dbReference type="Proteomes" id="UP000693892"/>
    </source>
</evidence>
<evidence type="ECO:0000256" key="7">
    <source>
        <dbReference type="RuleBase" id="RU363032"/>
    </source>
</evidence>
<organism evidence="9 10">
    <name type="scientific">Leucobacter soli</name>
    <dbReference type="NCBI Taxonomy" id="2812850"/>
    <lineage>
        <taxon>Bacteria</taxon>
        <taxon>Bacillati</taxon>
        <taxon>Actinomycetota</taxon>
        <taxon>Actinomycetes</taxon>
        <taxon>Micrococcales</taxon>
        <taxon>Microbacteriaceae</taxon>
        <taxon>Leucobacter</taxon>
    </lineage>
</organism>
<keyword evidence="6 7" id="KW-0472">Membrane</keyword>
<evidence type="ECO:0000256" key="5">
    <source>
        <dbReference type="ARBA" id="ARBA00022989"/>
    </source>
</evidence>
<keyword evidence="2 7" id="KW-0813">Transport</keyword>
<dbReference type="GO" id="GO:0005886">
    <property type="term" value="C:plasma membrane"/>
    <property type="evidence" value="ECO:0007669"/>
    <property type="project" value="UniProtKB-SubCell"/>
</dbReference>
<keyword evidence="3" id="KW-1003">Cell membrane</keyword>
<feature type="domain" description="ABC transmembrane type-1" evidence="8">
    <location>
        <begin position="75"/>
        <end position="259"/>
    </location>
</feature>
<dbReference type="Proteomes" id="UP000693892">
    <property type="component" value="Unassembled WGS sequence"/>
</dbReference>
<feature type="transmembrane region" description="Helical" evidence="7">
    <location>
        <begin position="115"/>
        <end position="135"/>
    </location>
</feature>
<feature type="transmembrane region" description="Helical" evidence="7">
    <location>
        <begin position="202"/>
        <end position="225"/>
    </location>
</feature>
<dbReference type="PANTHER" id="PTHR30151:SF0">
    <property type="entry name" value="ABC TRANSPORTER PERMEASE PROTEIN MJ0413-RELATED"/>
    <property type="match status" value="1"/>
</dbReference>
<evidence type="ECO:0000259" key="8">
    <source>
        <dbReference type="PROSITE" id="PS50928"/>
    </source>
</evidence>
<keyword evidence="10" id="KW-1185">Reference proteome</keyword>
<name>A0A916JWG7_9MICO</name>
<evidence type="ECO:0000256" key="3">
    <source>
        <dbReference type="ARBA" id="ARBA00022475"/>
    </source>
</evidence>
<dbReference type="EMBL" id="CAJVAP010000012">
    <property type="protein sequence ID" value="CAG7610191.1"/>
    <property type="molecule type" value="Genomic_DNA"/>
</dbReference>
<keyword evidence="5 7" id="KW-1133">Transmembrane helix</keyword>
<evidence type="ECO:0000313" key="9">
    <source>
        <dbReference type="EMBL" id="CAG7610191.1"/>
    </source>
</evidence>
<evidence type="ECO:0000256" key="1">
    <source>
        <dbReference type="ARBA" id="ARBA00004651"/>
    </source>
</evidence>
<feature type="transmembrane region" description="Helical" evidence="7">
    <location>
        <begin position="24"/>
        <end position="43"/>
    </location>
</feature>
<reference evidence="9" key="1">
    <citation type="submission" date="2021-06" db="EMBL/GenBank/DDBJ databases">
        <authorList>
            <person name="Criscuolo A."/>
        </authorList>
    </citation>
    <scope>NUCLEOTIDE SEQUENCE</scope>
    <source>
        <strain evidence="9">CIP111803</strain>
    </source>
</reference>
<feature type="transmembrane region" description="Helical" evidence="7">
    <location>
        <begin position="237"/>
        <end position="258"/>
    </location>
</feature>
<feature type="transmembrane region" description="Helical" evidence="7">
    <location>
        <begin position="82"/>
        <end position="103"/>
    </location>
</feature>
<dbReference type="PANTHER" id="PTHR30151">
    <property type="entry name" value="ALKANE SULFONATE ABC TRANSPORTER-RELATED, MEMBRANE SUBUNIT"/>
    <property type="match status" value="1"/>
</dbReference>
<keyword evidence="4 7" id="KW-0812">Transmembrane</keyword>
<dbReference type="GO" id="GO:0055085">
    <property type="term" value="P:transmembrane transport"/>
    <property type="evidence" value="ECO:0007669"/>
    <property type="project" value="InterPro"/>
</dbReference>
<feature type="transmembrane region" description="Helical" evidence="7">
    <location>
        <begin position="141"/>
        <end position="160"/>
    </location>
</feature>
<protein>
    <submittedName>
        <fullName evidence="9">Aliphatic sulfonates transport permease protein SsuC</fullName>
    </submittedName>
</protein>
<comment type="subcellular location">
    <subcellularLocation>
        <location evidence="1 7">Cell membrane</location>
        <topology evidence="1 7">Multi-pass membrane protein</topology>
    </subcellularLocation>
</comment>
<dbReference type="AlphaFoldDB" id="A0A916JWG7"/>
<dbReference type="Pfam" id="PF00528">
    <property type="entry name" value="BPD_transp_1"/>
    <property type="match status" value="1"/>
</dbReference>
<comment type="similarity">
    <text evidence="7">Belongs to the binding-protein-dependent transport system permease family.</text>
</comment>
<dbReference type="PROSITE" id="PS50928">
    <property type="entry name" value="ABC_TM1"/>
    <property type="match status" value="1"/>
</dbReference>
<accession>A0A916JWG7</accession>
<evidence type="ECO:0000256" key="4">
    <source>
        <dbReference type="ARBA" id="ARBA00022692"/>
    </source>
</evidence>
<dbReference type="RefSeq" id="WP_218114894.1">
    <property type="nucleotide sequence ID" value="NZ_CAJVAP010000012.1"/>
</dbReference>
<dbReference type="InterPro" id="IPR000515">
    <property type="entry name" value="MetI-like"/>
</dbReference>
<evidence type="ECO:0000256" key="2">
    <source>
        <dbReference type="ARBA" id="ARBA00022448"/>
    </source>
</evidence>
<sequence length="276" mass="30728">MTSTTRLYSIPKTAVSVPRLSRRALLTIEVLAPILLLAAWWVFSANSTNVFFPPLSRILQRFRELWLFDHFMSDVVPSLANLALGFAIAAVAGVILGMLMGTFKRLRWMLSPIMDFFRSIPTVALVPIFISLFGFGNETRVVSIAVASVFPIAIATMDGVRGLDQVRRDVATVFKLTTFERMLRVNLPGASPMLFSGLQVGLMYAFIVMIASEMLGISVGIGAITLESQQTFRMADMWAGILLLGVIGYLINLLFLLVRRRALRWYFASQRVKRAG</sequence>
<comment type="caution">
    <text evidence="9">The sequence shown here is derived from an EMBL/GenBank/DDBJ whole genome shotgun (WGS) entry which is preliminary data.</text>
</comment>
<proteinExistence type="inferred from homology"/>